<sequence>MLRLSTLAFLVLASSTIVIAQTRPATDSLVLTEFSSKILAEKRRIIVHLPLNYLKEPTKKYPVMYVLDGGNQDIHTSDKISVLAGASIIPECIVVGIMNTKTSRNRDQTPPFMQTETEDPGSLMGNGDQFLTFIEKELIPKIDSNYRVNGYKTLTGHSRGGLFVLYTLLERPALFDARFCYSTPVWRFNDIIIKKIENYIKQASFNKPSLLFLSAGANETTNIVGGFNRLNIVLNANTPKKLTVRNYLTPLADHQQNPLFATSKGLVEWGKFYETSNNGPTK</sequence>
<dbReference type="InterPro" id="IPR052558">
    <property type="entry name" value="Siderophore_Hydrolase_D"/>
</dbReference>
<evidence type="ECO:0000313" key="4">
    <source>
        <dbReference type="EMBL" id="SFH41614.1"/>
    </source>
</evidence>
<feature type="signal peptide" evidence="3">
    <location>
        <begin position="1"/>
        <end position="20"/>
    </location>
</feature>
<proteinExistence type="inferred from homology"/>
<dbReference type="RefSeq" id="WP_090997025.1">
    <property type="nucleotide sequence ID" value="NZ_FOPP01000011.1"/>
</dbReference>
<name>A0A1I2ZUZ2_9SPHI</name>
<dbReference type="InterPro" id="IPR000801">
    <property type="entry name" value="Esterase-like"/>
</dbReference>
<evidence type="ECO:0008006" key="6">
    <source>
        <dbReference type="Google" id="ProtNLM"/>
    </source>
</evidence>
<dbReference type="OrthoDB" id="9784036at2"/>
<gene>
    <name evidence="4" type="ORF">SAMN04489864_111115</name>
</gene>
<dbReference type="Pfam" id="PF00756">
    <property type="entry name" value="Esterase"/>
    <property type="match status" value="1"/>
</dbReference>
<accession>A0A1I2ZUZ2</accession>
<dbReference type="EMBL" id="FOPP01000011">
    <property type="protein sequence ID" value="SFH41614.1"/>
    <property type="molecule type" value="Genomic_DNA"/>
</dbReference>
<evidence type="ECO:0000256" key="2">
    <source>
        <dbReference type="ARBA" id="ARBA00022801"/>
    </source>
</evidence>
<evidence type="ECO:0000256" key="1">
    <source>
        <dbReference type="ARBA" id="ARBA00005622"/>
    </source>
</evidence>
<dbReference type="Gene3D" id="3.40.50.1820">
    <property type="entry name" value="alpha/beta hydrolase"/>
    <property type="match status" value="1"/>
</dbReference>
<dbReference type="PANTHER" id="PTHR40841:SF2">
    <property type="entry name" value="SIDEROPHORE-DEGRADING ESTERASE (EUROFUNG)"/>
    <property type="match status" value="1"/>
</dbReference>
<dbReference type="InterPro" id="IPR029058">
    <property type="entry name" value="AB_hydrolase_fold"/>
</dbReference>
<dbReference type="AlphaFoldDB" id="A0A1I2ZUZ2"/>
<dbReference type="PANTHER" id="PTHR40841">
    <property type="entry name" value="SIDEROPHORE TRIACETYLFUSARININE C ESTERASE"/>
    <property type="match status" value="1"/>
</dbReference>
<keyword evidence="3" id="KW-0732">Signal</keyword>
<keyword evidence="5" id="KW-1185">Reference proteome</keyword>
<comment type="similarity">
    <text evidence="1">Belongs to the esterase D family.</text>
</comment>
<protein>
    <recommendedName>
        <fullName evidence="6">Esterase</fullName>
    </recommendedName>
</protein>
<dbReference type="STRING" id="414048.SAMN04489864_111115"/>
<evidence type="ECO:0000256" key="3">
    <source>
        <dbReference type="SAM" id="SignalP"/>
    </source>
</evidence>
<feature type="chain" id="PRO_5011566658" description="Esterase" evidence="3">
    <location>
        <begin position="21"/>
        <end position="282"/>
    </location>
</feature>
<keyword evidence="2" id="KW-0378">Hydrolase</keyword>
<evidence type="ECO:0000313" key="5">
    <source>
        <dbReference type="Proteomes" id="UP000199666"/>
    </source>
</evidence>
<dbReference type="GO" id="GO:0016788">
    <property type="term" value="F:hydrolase activity, acting on ester bonds"/>
    <property type="evidence" value="ECO:0007669"/>
    <property type="project" value="TreeGrafter"/>
</dbReference>
<dbReference type="Proteomes" id="UP000199666">
    <property type="component" value="Unassembled WGS sequence"/>
</dbReference>
<reference evidence="4 5" key="1">
    <citation type="submission" date="2016-10" db="EMBL/GenBank/DDBJ databases">
        <authorList>
            <person name="de Groot N.N."/>
        </authorList>
    </citation>
    <scope>NUCLEOTIDE SEQUENCE [LARGE SCALE GENOMIC DNA]</scope>
    <source>
        <strain evidence="4 5">DSM 18684</strain>
    </source>
</reference>
<organism evidence="4 5">
    <name type="scientific">Pedobacter insulae</name>
    <dbReference type="NCBI Taxonomy" id="414048"/>
    <lineage>
        <taxon>Bacteria</taxon>
        <taxon>Pseudomonadati</taxon>
        <taxon>Bacteroidota</taxon>
        <taxon>Sphingobacteriia</taxon>
        <taxon>Sphingobacteriales</taxon>
        <taxon>Sphingobacteriaceae</taxon>
        <taxon>Pedobacter</taxon>
    </lineage>
</organism>
<dbReference type="SUPFAM" id="SSF53474">
    <property type="entry name" value="alpha/beta-Hydrolases"/>
    <property type="match status" value="1"/>
</dbReference>